<dbReference type="Proteomes" id="UP001562354">
    <property type="component" value="Unassembled WGS sequence"/>
</dbReference>
<feature type="compositionally biased region" description="Polar residues" evidence="1">
    <location>
        <begin position="244"/>
        <end position="263"/>
    </location>
</feature>
<feature type="compositionally biased region" description="Polar residues" evidence="1">
    <location>
        <begin position="474"/>
        <end position="519"/>
    </location>
</feature>
<keyword evidence="3" id="KW-1185">Reference proteome</keyword>
<evidence type="ECO:0000256" key="1">
    <source>
        <dbReference type="SAM" id="MobiDB-lite"/>
    </source>
</evidence>
<proteinExistence type="predicted"/>
<feature type="region of interest" description="Disordered" evidence="1">
    <location>
        <begin position="152"/>
        <end position="330"/>
    </location>
</feature>
<feature type="compositionally biased region" description="Polar residues" evidence="1">
    <location>
        <begin position="192"/>
        <end position="201"/>
    </location>
</feature>
<feature type="compositionally biased region" description="Low complexity" evidence="1">
    <location>
        <begin position="575"/>
        <end position="593"/>
    </location>
</feature>
<evidence type="ECO:0000313" key="2">
    <source>
        <dbReference type="EMBL" id="KAL1303364.1"/>
    </source>
</evidence>
<feature type="compositionally biased region" description="Polar residues" evidence="1">
    <location>
        <begin position="25"/>
        <end position="37"/>
    </location>
</feature>
<feature type="compositionally biased region" description="Polar residues" evidence="1">
    <location>
        <begin position="321"/>
        <end position="330"/>
    </location>
</feature>
<feature type="compositionally biased region" description="Low complexity" evidence="1">
    <location>
        <begin position="665"/>
        <end position="681"/>
    </location>
</feature>
<gene>
    <name evidence="2" type="ORF">AAFC00_006761</name>
</gene>
<accession>A0ABR3PBG6</accession>
<feature type="region of interest" description="Disordered" evidence="1">
    <location>
        <begin position="1"/>
        <end position="118"/>
    </location>
</feature>
<feature type="compositionally biased region" description="Low complexity" evidence="1">
    <location>
        <begin position="616"/>
        <end position="627"/>
    </location>
</feature>
<feature type="compositionally biased region" description="Basic and acidic residues" evidence="1">
    <location>
        <begin position="1"/>
        <end position="24"/>
    </location>
</feature>
<protein>
    <submittedName>
        <fullName evidence="2">Uncharacterized protein</fullName>
    </submittedName>
</protein>
<dbReference type="EMBL" id="JBFMKM010000010">
    <property type="protein sequence ID" value="KAL1303364.1"/>
    <property type="molecule type" value="Genomic_DNA"/>
</dbReference>
<feature type="compositionally biased region" description="Basic and acidic residues" evidence="1">
    <location>
        <begin position="66"/>
        <end position="88"/>
    </location>
</feature>
<reference evidence="2 3" key="1">
    <citation type="submission" date="2024-07" db="EMBL/GenBank/DDBJ databases">
        <title>Draft sequence of the Neodothiora populina.</title>
        <authorList>
            <person name="Drown D.D."/>
            <person name="Schuette U.S."/>
            <person name="Buechlein A.B."/>
            <person name="Rusch D.R."/>
            <person name="Winton L.W."/>
            <person name="Adams G.A."/>
        </authorList>
    </citation>
    <scope>NUCLEOTIDE SEQUENCE [LARGE SCALE GENOMIC DNA]</scope>
    <source>
        <strain evidence="2 3">CPC 39397</strain>
    </source>
</reference>
<feature type="region of interest" description="Disordered" evidence="1">
    <location>
        <begin position="784"/>
        <end position="824"/>
    </location>
</feature>
<sequence>MGFLERSRSLRRKDSATPLKKRDNSPSNKSAVQSSQQRATRDRSATVAAAAARDALRPSSTGRSLNQKEPKEDTRPRTAGRVSERENARQPPVPNMTTDYHSFKFPSAAASPRVSTSQVRNLTLNPNGSAAALAVEPQGKAPVYKRSFTTPVPQATVQGGSVKMTTKDLPKLEATPAPTGTSKRPTLHKSRSSTWKSFFSRKQSKPPVPDFDAADVPPIPTKESRNDSPLKGPSPKGTPAVSPKDSSASSALPASMDQNTKSAQKADKKHSRQESRGLARQTMRADLDKAQFEKYSQTSGSKSSESRLAALRPDMLRGKTETSIASPASSETYFDALSRRAASNPGTPMGMPPHTPRLEVSIPTVEMERYSVMFEKLLKPRQTILERRKTNVPQGLQLPADAGASNEGLRPSLDTAGVPKRRATSPNIIAPTPLTAEFLESSSQMATPVAIHRVSGVPRVQLRRSHTAPPGALSPSSAEQSLQPSKMRQQQQAALDNTASSVYCSTSGGSPMWSETSDVPATPDTTTETDTFMSLDDDEEEDDDYDDDGEEPEIVTYDTKSLRPTFKEPTWDMITPQSTQNTTSKQPTTTRSSSPPPPPIPLKAPGRSVSREASQERIQQLQQQESQFPPRSSSLGSLEARSAIARSAEGPSPRREAVKRASTLPPIQTQIQTQAQAAGPQSAHSQSAREPHPRPLQSHAVNTGRPVQTGIARTVSVRRPTTVIAAAARAGAGPRSANALSSAHHSSTLVQPVSMYSKQPLRPQLVEVRNRKSTIVVLEGSSSIISGGSSSSSKSASAVSSAAASKESLVHSAGAATATATLLP</sequence>
<feature type="region of interest" description="Disordered" evidence="1">
    <location>
        <begin position="463"/>
        <end position="712"/>
    </location>
</feature>
<comment type="caution">
    <text evidence="2">The sequence shown here is derived from an EMBL/GenBank/DDBJ whole genome shotgun (WGS) entry which is preliminary data.</text>
</comment>
<feature type="compositionally biased region" description="Acidic residues" evidence="1">
    <location>
        <begin position="535"/>
        <end position="553"/>
    </location>
</feature>
<name>A0ABR3PBG6_9PEZI</name>
<dbReference type="RefSeq" id="XP_069199639.1">
    <property type="nucleotide sequence ID" value="XM_069346762.1"/>
</dbReference>
<dbReference type="GeneID" id="95980460"/>
<organism evidence="2 3">
    <name type="scientific">Neodothiora populina</name>
    <dbReference type="NCBI Taxonomy" id="2781224"/>
    <lineage>
        <taxon>Eukaryota</taxon>
        <taxon>Fungi</taxon>
        <taxon>Dikarya</taxon>
        <taxon>Ascomycota</taxon>
        <taxon>Pezizomycotina</taxon>
        <taxon>Dothideomycetes</taxon>
        <taxon>Dothideomycetidae</taxon>
        <taxon>Dothideales</taxon>
        <taxon>Dothioraceae</taxon>
        <taxon>Neodothiora</taxon>
    </lineage>
</organism>
<feature type="compositionally biased region" description="Basic and acidic residues" evidence="1">
    <location>
        <begin position="272"/>
        <end position="292"/>
    </location>
</feature>
<feature type="compositionally biased region" description="Polar residues" evidence="1">
    <location>
        <begin position="294"/>
        <end position="303"/>
    </location>
</feature>
<feature type="compositionally biased region" description="Low complexity" evidence="1">
    <location>
        <begin position="522"/>
        <end position="531"/>
    </location>
</feature>
<evidence type="ECO:0000313" key="3">
    <source>
        <dbReference type="Proteomes" id="UP001562354"/>
    </source>
</evidence>
<feature type="region of interest" description="Disordered" evidence="1">
    <location>
        <begin position="396"/>
        <end position="427"/>
    </location>
</feature>